<feature type="domain" description="Glycosyl transferase family 1" evidence="1">
    <location>
        <begin position="304"/>
        <end position="455"/>
    </location>
</feature>
<organism evidence="2 3">
    <name type="scientific">Lysobacter korlensis</name>
    <dbReference type="NCBI Taxonomy" id="553636"/>
    <lineage>
        <taxon>Bacteria</taxon>
        <taxon>Pseudomonadati</taxon>
        <taxon>Pseudomonadota</taxon>
        <taxon>Gammaproteobacteria</taxon>
        <taxon>Lysobacterales</taxon>
        <taxon>Lysobacteraceae</taxon>
        <taxon>Lysobacter</taxon>
    </lineage>
</organism>
<gene>
    <name evidence="2" type="ORF">ACFFGH_25700</name>
</gene>
<keyword evidence="2" id="KW-0808">Transferase</keyword>
<reference evidence="2 3" key="1">
    <citation type="submission" date="2024-09" db="EMBL/GenBank/DDBJ databases">
        <authorList>
            <person name="Sun Q."/>
            <person name="Mori K."/>
        </authorList>
    </citation>
    <scope>NUCLEOTIDE SEQUENCE [LARGE SCALE GENOMIC DNA]</scope>
    <source>
        <strain evidence="2 3">KCTC 23076</strain>
    </source>
</reference>
<dbReference type="Pfam" id="PF00534">
    <property type="entry name" value="Glycos_transf_1"/>
    <property type="match status" value="1"/>
</dbReference>
<dbReference type="InterPro" id="IPR001296">
    <property type="entry name" value="Glyco_trans_1"/>
</dbReference>
<protein>
    <submittedName>
        <fullName evidence="2">Glycosyltransferase</fullName>
        <ecNumber evidence="2">2.4.-.-</ecNumber>
    </submittedName>
</protein>
<keyword evidence="3" id="KW-1185">Reference proteome</keyword>
<evidence type="ECO:0000313" key="3">
    <source>
        <dbReference type="Proteomes" id="UP001589896"/>
    </source>
</evidence>
<dbReference type="PANTHER" id="PTHR12526:SF630">
    <property type="entry name" value="GLYCOSYLTRANSFERASE"/>
    <property type="match status" value="1"/>
</dbReference>
<dbReference type="EMBL" id="JBHLTG010000007">
    <property type="protein sequence ID" value="MFC0681239.1"/>
    <property type="molecule type" value="Genomic_DNA"/>
</dbReference>
<sequence>MSRGDATRLPEGRHFALTWTIPETYGGQTSSMLHRSRAFVRIGGTPVALLTFDPRPDYPALERRLRERGELIDGMRVINLWDWLRKHDVPRRNAPLGSPERVFTPLAPDPEHRSEHRGRVEVIRTRFAADLQTVLQIDHYRADGSLLLSDRRDACERGVLGGRSLVLCDRAGEPVRSWGTSWSLYAWWLDRLTEGADAFLLVDSKPMAKFLLTYRRPGRATMHIVHGSHLYGMAGPWGKLRESREQVMRNLDAFDAVALLTRRHKRDVWLRWGPKRHLSVLPNSRTLPDLPAGFQARAPERGMMLATLAPLKRADHAIRALGLARKWSGADVRLDIYGDGPQRERLGRIIQETGVSDAVRLRGYRPDARERLTEASFLLLTSTSEGFGLVLVEAMAAGCIPIAYDIRYGPSEIITHGRTGFLVRSGDLNGLARTIARLQRMPADRVERMRTAARRAAEHFSDEAVVPLWSRELTAALERNRATIPPQE</sequence>
<accession>A0ABV6RW78</accession>
<comment type="caution">
    <text evidence="2">The sequence shown here is derived from an EMBL/GenBank/DDBJ whole genome shotgun (WGS) entry which is preliminary data.</text>
</comment>
<dbReference type="Gene3D" id="3.40.50.2000">
    <property type="entry name" value="Glycogen Phosphorylase B"/>
    <property type="match status" value="3"/>
</dbReference>
<evidence type="ECO:0000259" key="1">
    <source>
        <dbReference type="Pfam" id="PF00534"/>
    </source>
</evidence>
<dbReference type="PANTHER" id="PTHR12526">
    <property type="entry name" value="GLYCOSYLTRANSFERASE"/>
    <property type="match status" value="1"/>
</dbReference>
<evidence type="ECO:0000313" key="2">
    <source>
        <dbReference type="EMBL" id="MFC0681239.1"/>
    </source>
</evidence>
<proteinExistence type="predicted"/>
<dbReference type="SUPFAM" id="SSF53756">
    <property type="entry name" value="UDP-Glycosyltransferase/glycogen phosphorylase"/>
    <property type="match status" value="1"/>
</dbReference>
<keyword evidence="2" id="KW-0328">Glycosyltransferase</keyword>
<dbReference type="EC" id="2.4.-.-" evidence="2"/>
<dbReference type="Proteomes" id="UP001589896">
    <property type="component" value="Unassembled WGS sequence"/>
</dbReference>
<dbReference type="GO" id="GO:0016757">
    <property type="term" value="F:glycosyltransferase activity"/>
    <property type="evidence" value="ECO:0007669"/>
    <property type="project" value="UniProtKB-KW"/>
</dbReference>
<name>A0ABV6RW78_9GAMM</name>
<dbReference type="RefSeq" id="WP_386673670.1">
    <property type="nucleotide sequence ID" value="NZ_JBHLTG010000007.1"/>
</dbReference>